<evidence type="ECO:0000313" key="3">
    <source>
        <dbReference type="EMBL" id="OGL86856.1"/>
    </source>
</evidence>
<sequence length="128" mass="14810">MRLTRDQVIGICAWVAMVSIIAFVLPSFVSLYAQSEKQKPLPLERLSVDNELTLFHEPAPHPSCWYELHDLQGKSGTRRFPIECQMFHRMKKRLDVKPCPEVPPRATPSKKQPEKTLSQKFELANTFF</sequence>
<evidence type="ECO:0000256" key="1">
    <source>
        <dbReference type="SAM" id="MobiDB-lite"/>
    </source>
</evidence>
<proteinExistence type="predicted"/>
<gene>
    <name evidence="3" type="ORF">A3I41_01090</name>
</gene>
<accession>A0A1F7V8L4</accession>
<keyword evidence="2" id="KW-0472">Membrane</keyword>
<feature type="region of interest" description="Disordered" evidence="1">
    <location>
        <begin position="98"/>
        <end position="117"/>
    </location>
</feature>
<organism evidence="3 4">
    <name type="scientific">Candidatus Uhrbacteria bacterium RIFCSPLOWO2_02_FULL_48_18</name>
    <dbReference type="NCBI Taxonomy" id="1802408"/>
    <lineage>
        <taxon>Bacteria</taxon>
        <taxon>Candidatus Uhriibacteriota</taxon>
    </lineage>
</organism>
<reference evidence="3 4" key="1">
    <citation type="journal article" date="2016" name="Nat. Commun.">
        <title>Thousands of microbial genomes shed light on interconnected biogeochemical processes in an aquifer system.</title>
        <authorList>
            <person name="Anantharaman K."/>
            <person name="Brown C.T."/>
            <person name="Hug L.A."/>
            <person name="Sharon I."/>
            <person name="Castelle C.J."/>
            <person name="Probst A.J."/>
            <person name="Thomas B.C."/>
            <person name="Singh A."/>
            <person name="Wilkins M.J."/>
            <person name="Karaoz U."/>
            <person name="Brodie E.L."/>
            <person name="Williams K.H."/>
            <person name="Hubbard S.S."/>
            <person name="Banfield J.F."/>
        </authorList>
    </citation>
    <scope>NUCLEOTIDE SEQUENCE [LARGE SCALE GENOMIC DNA]</scope>
</reference>
<keyword evidence="2" id="KW-1133">Transmembrane helix</keyword>
<keyword evidence="2" id="KW-0812">Transmembrane</keyword>
<evidence type="ECO:0000313" key="4">
    <source>
        <dbReference type="Proteomes" id="UP000176593"/>
    </source>
</evidence>
<evidence type="ECO:0000256" key="2">
    <source>
        <dbReference type="SAM" id="Phobius"/>
    </source>
</evidence>
<dbReference type="EMBL" id="MGEQ01000004">
    <property type="protein sequence ID" value="OGL86856.1"/>
    <property type="molecule type" value="Genomic_DNA"/>
</dbReference>
<protein>
    <submittedName>
        <fullName evidence="3">Uncharacterized protein</fullName>
    </submittedName>
</protein>
<dbReference type="Proteomes" id="UP000176593">
    <property type="component" value="Unassembled WGS sequence"/>
</dbReference>
<feature type="transmembrane region" description="Helical" evidence="2">
    <location>
        <begin position="12"/>
        <end position="33"/>
    </location>
</feature>
<name>A0A1F7V8L4_9BACT</name>
<comment type="caution">
    <text evidence="3">The sequence shown here is derived from an EMBL/GenBank/DDBJ whole genome shotgun (WGS) entry which is preliminary data.</text>
</comment>
<dbReference type="AlphaFoldDB" id="A0A1F7V8L4"/>